<comment type="caution">
    <text evidence="1">The sequence shown here is derived from an EMBL/GenBank/DDBJ whole genome shotgun (WGS) entry which is preliminary data.</text>
</comment>
<dbReference type="OrthoDB" id="10022108at2759"/>
<dbReference type="EMBL" id="CAKXAJ010023686">
    <property type="protein sequence ID" value="CAH2227951.1"/>
    <property type="molecule type" value="Genomic_DNA"/>
</dbReference>
<organism evidence="1 2">
    <name type="scientific">Pararge aegeria aegeria</name>
    <dbReference type="NCBI Taxonomy" id="348720"/>
    <lineage>
        <taxon>Eukaryota</taxon>
        <taxon>Metazoa</taxon>
        <taxon>Ecdysozoa</taxon>
        <taxon>Arthropoda</taxon>
        <taxon>Hexapoda</taxon>
        <taxon>Insecta</taxon>
        <taxon>Pterygota</taxon>
        <taxon>Neoptera</taxon>
        <taxon>Endopterygota</taxon>
        <taxon>Lepidoptera</taxon>
        <taxon>Glossata</taxon>
        <taxon>Ditrysia</taxon>
        <taxon>Papilionoidea</taxon>
        <taxon>Nymphalidae</taxon>
        <taxon>Satyrinae</taxon>
        <taxon>Satyrini</taxon>
        <taxon>Parargina</taxon>
        <taxon>Pararge</taxon>
    </lineage>
</organism>
<keyword evidence="2" id="KW-1185">Reference proteome</keyword>
<gene>
    <name evidence="1" type="primary">jg24594</name>
    <name evidence="1" type="ORF">PAEG_LOCUS8163</name>
</gene>
<evidence type="ECO:0000313" key="2">
    <source>
        <dbReference type="Proteomes" id="UP000838756"/>
    </source>
</evidence>
<evidence type="ECO:0000313" key="1">
    <source>
        <dbReference type="EMBL" id="CAH2227951.1"/>
    </source>
</evidence>
<reference evidence="1" key="1">
    <citation type="submission" date="2022-03" db="EMBL/GenBank/DDBJ databases">
        <authorList>
            <person name="Lindestad O."/>
        </authorList>
    </citation>
    <scope>NUCLEOTIDE SEQUENCE</scope>
</reference>
<accession>A0A8S4QZW7</accession>
<proteinExistence type="predicted"/>
<name>A0A8S4QZW7_9NEOP</name>
<dbReference type="AlphaFoldDB" id="A0A8S4QZW7"/>
<sequence>MTPQSIPLALGCHDICTRHWGLVGITQEVAVALGPRQSQATYEDFVAGPRQTLPQPRHMIIVSSKDEKNTSEDVLTRIRKVADAKKSGLTVETVRKARNQNVVISCESESALTRLTEKLKNEDKLRIDPAKNKDPLVIIKNVLAYNTDEDILASIKSQNKEALKDIADNEYRAVIKYRRTARNSHETHIVMQVSPKLWQRLTTMGRIHIDLQRCLVADQSPLVQCTRCLGFGHGKKLCKESVDMCSHCAGPHLRAQCPSYAAGDTACCRNCQIGKIERSEHSAFDKECPIRRKWDTIARASVAYC</sequence>
<protein>
    <submittedName>
        <fullName evidence="1">Jg24594 protein</fullName>
    </submittedName>
</protein>
<dbReference type="Proteomes" id="UP000838756">
    <property type="component" value="Unassembled WGS sequence"/>
</dbReference>